<sequence length="215" mass="23919">MIGGTRASGARRTAGKGRSRRAEATRKSGDERWAELLQVAAKTFASKGYSATTLQGIANDLGMLKGSLYYYIRTKEDLLFEVIQAVLVLAEERLSERVPVDGPAVERLEALVREHVVFLIEHLTETTVYLHEADQLSPERRAELPVHGFIARLEGLVVEGQEDGTIRADVDPRMGALVILGSANWVYRWYRPEGDLAPEEIADEIARTCRRSVEA</sequence>
<dbReference type="RefSeq" id="WP_234760900.1">
    <property type="nucleotide sequence ID" value="NZ_JAKEIP010000006.1"/>
</dbReference>
<comment type="caution">
    <text evidence="8">The sequence shown here is derived from an EMBL/GenBank/DDBJ whole genome shotgun (WGS) entry which is preliminary data.</text>
</comment>
<keyword evidence="3 5" id="KW-0238">DNA-binding</keyword>
<proteinExistence type="predicted"/>
<dbReference type="GO" id="GO:0003700">
    <property type="term" value="F:DNA-binding transcription factor activity"/>
    <property type="evidence" value="ECO:0007669"/>
    <property type="project" value="TreeGrafter"/>
</dbReference>
<dbReference type="Gene3D" id="1.10.10.60">
    <property type="entry name" value="Homeodomain-like"/>
    <property type="match status" value="1"/>
</dbReference>
<organism evidence="8 9">
    <name type="scientific">Streptomyces muensis</name>
    <dbReference type="NCBI Taxonomy" id="1077944"/>
    <lineage>
        <taxon>Bacteria</taxon>
        <taxon>Bacillati</taxon>
        <taxon>Actinomycetota</taxon>
        <taxon>Actinomycetes</taxon>
        <taxon>Kitasatosporales</taxon>
        <taxon>Streptomycetaceae</taxon>
        <taxon>Streptomyces</taxon>
    </lineage>
</organism>
<dbReference type="SUPFAM" id="SSF46689">
    <property type="entry name" value="Homeodomain-like"/>
    <property type="match status" value="1"/>
</dbReference>
<dbReference type="Gene3D" id="1.10.357.10">
    <property type="entry name" value="Tetracycline Repressor, domain 2"/>
    <property type="match status" value="1"/>
</dbReference>
<dbReference type="InterPro" id="IPR050109">
    <property type="entry name" value="HTH-type_TetR-like_transc_reg"/>
</dbReference>
<feature type="DNA-binding region" description="H-T-H motif" evidence="5">
    <location>
        <begin position="53"/>
        <end position="72"/>
    </location>
</feature>
<dbReference type="PANTHER" id="PTHR30055">
    <property type="entry name" value="HTH-TYPE TRANSCRIPTIONAL REGULATOR RUTR"/>
    <property type="match status" value="1"/>
</dbReference>
<evidence type="ECO:0000256" key="2">
    <source>
        <dbReference type="ARBA" id="ARBA00023015"/>
    </source>
</evidence>
<reference evidence="8" key="1">
    <citation type="submission" date="2022-01" db="EMBL/GenBank/DDBJ databases">
        <title>Draft Genome Sequences of Seven Type Strains of the Genus Streptomyces.</title>
        <authorList>
            <person name="Aziz S."/>
            <person name="Coretto E."/>
            <person name="Chronakova A."/>
            <person name="Sproer C."/>
            <person name="Huber K."/>
            <person name="Nouioui I."/>
            <person name="Gross H."/>
        </authorList>
    </citation>
    <scope>NUCLEOTIDE SEQUENCE</scope>
    <source>
        <strain evidence="8">DSM 103493</strain>
    </source>
</reference>
<dbReference type="GO" id="GO:0000976">
    <property type="term" value="F:transcription cis-regulatory region binding"/>
    <property type="evidence" value="ECO:0007669"/>
    <property type="project" value="TreeGrafter"/>
</dbReference>
<keyword evidence="2" id="KW-0805">Transcription regulation</keyword>
<dbReference type="SUPFAM" id="SSF48498">
    <property type="entry name" value="Tetracyclin repressor-like, C-terminal domain"/>
    <property type="match status" value="1"/>
</dbReference>
<accession>A0A9X1PUN3</accession>
<keyword evidence="9" id="KW-1185">Reference proteome</keyword>
<name>A0A9X1PUN3_STRM4</name>
<dbReference type="EMBL" id="JAKEIP010000006">
    <property type="protein sequence ID" value="MCF1592589.1"/>
    <property type="molecule type" value="Genomic_DNA"/>
</dbReference>
<evidence type="ECO:0000256" key="4">
    <source>
        <dbReference type="ARBA" id="ARBA00023163"/>
    </source>
</evidence>
<dbReference type="InterPro" id="IPR036271">
    <property type="entry name" value="Tet_transcr_reg_TetR-rel_C_sf"/>
</dbReference>
<feature type="domain" description="HTH tetR-type" evidence="7">
    <location>
        <begin position="30"/>
        <end position="90"/>
    </location>
</feature>
<dbReference type="InterPro" id="IPR009057">
    <property type="entry name" value="Homeodomain-like_sf"/>
</dbReference>
<evidence type="ECO:0000256" key="6">
    <source>
        <dbReference type="SAM" id="MobiDB-lite"/>
    </source>
</evidence>
<dbReference type="PROSITE" id="PS50977">
    <property type="entry name" value="HTH_TETR_2"/>
    <property type="match status" value="1"/>
</dbReference>
<evidence type="ECO:0000259" key="7">
    <source>
        <dbReference type="PROSITE" id="PS50977"/>
    </source>
</evidence>
<dbReference type="PANTHER" id="PTHR30055:SF175">
    <property type="entry name" value="HTH-TYPE TRANSCRIPTIONAL REPRESSOR KSTR2"/>
    <property type="match status" value="1"/>
</dbReference>
<evidence type="ECO:0000256" key="1">
    <source>
        <dbReference type="ARBA" id="ARBA00022491"/>
    </source>
</evidence>
<dbReference type="PRINTS" id="PR00455">
    <property type="entry name" value="HTHTETR"/>
</dbReference>
<feature type="region of interest" description="Disordered" evidence="6">
    <location>
        <begin position="1"/>
        <end position="27"/>
    </location>
</feature>
<dbReference type="InterPro" id="IPR041490">
    <property type="entry name" value="KstR2_TetR_C"/>
</dbReference>
<evidence type="ECO:0000313" key="9">
    <source>
        <dbReference type="Proteomes" id="UP001139384"/>
    </source>
</evidence>
<dbReference type="Pfam" id="PF17932">
    <property type="entry name" value="TetR_C_24"/>
    <property type="match status" value="1"/>
</dbReference>
<gene>
    <name evidence="8" type="ORF">L0P92_03260</name>
</gene>
<evidence type="ECO:0000256" key="3">
    <source>
        <dbReference type="ARBA" id="ARBA00023125"/>
    </source>
</evidence>
<evidence type="ECO:0000256" key="5">
    <source>
        <dbReference type="PROSITE-ProRule" id="PRU00335"/>
    </source>
</evidence>
<dbReference type="AlphaFoldDB" id="A0A9X1PUN3"/>
<dbReference type="Pfam" id="PF00440">
    <property type="entry name" value="TetR_N"/>
    <property type="match status" value="1"/>
</dbReference>
<dbReference type="Proteomes" id="UP001139384">
    <property type="component" value="Unassembled WGS sequence"/>
</dbReference>
<evidence type="ECO:0000313" key="8">
    <source>
        <dbReference type="EMBL" id="MCF1592589.1"/>
    </source>
</evidence>
<protein>
    <submittedName>
        <fullName evidence="8">TetR/AcrR family transcriptional regulator</fullName>
    </submittedName>
</protein>
<keyword evidence="1" id="KW-0678">Repressor</keyword>
<keyword evidence="4" id="KW-0804">Transcription</keyword>
<dbReference type="InterPro" id="IPR001647">
    <property type="entry name" value="HTH_TetR"/>
</dbReference>